<dbReference type="EMBL" id="JAAKFY010000007">
    <property type="protein sequence ID" value="KAF3854471.1"/>
    <property type="molecule type" value="Genomic_DNA"/>
</dbReference>
<evidence type="ECO:0000313" key="1">
    <source>
        <dbReference type="EMBL" id="KAF3854471.1"/>
    </source>
</evidence>
<name>A0A7J5Z071_DISMA</name>
<reference evidence="1 2" key="1">
    <citation type="submission" date="2020-03" db="EMBL/GenBank/DDBJ databases">
        <title>Dissostichus mawsoni Genome sequencing and assembly.</title>
        <authorList>
            <person name="Park H."/>
        </authorList>
    </citation>
    <scope>NUCLEOTIDE SEQUENCE [LARGE SCALE GENOMIC DNA]</scope>
    <source>
        <strain evidence="1">DM0001</strain>
        <tissue evidence="1">Muscle</tissue>
    </source>
</reference>
<feature type="non-terminal residue" evidence="1">
    <location>
        <position position="1"/>
    </location>
</feature>
<keyword evidence="2" id="KW-1185">Reference proteome</keyword>
<gene>
    <name evidence="1" type="ORF">F7725_022526</name>
</gene>
<protein>
    <submittedName>
        <fullName evidence="1">Uncharacterized protein</fullName>
    </submittedName>
</protein>
<dbReference type="OrthoDB" id="8981386at2759"/>
<accession>A0A7J5Z071</accession>
<organism evidence="1 2">
    <name type="scientific">Dissostichus mawsoni</name>
    <name type="common">Antarctic cod</name>
    <dbReference type="NCBI Taxonomy" id="36200"/>
    <lineage>
        <taxon>Eukaryota</taxon>
        <taxon>Metazoa</taxon>
        <taxon>Chordata</taxon>
        <taxon>Craniata</taxon>
        <taxon>Vertebrata</taxon>
        <taxon>Euteleostomi</taxon>
        <taxon>Actinopterygii</taxon>
        <taxon>Neopterygii</taxon>
        <taxon>Teleostei</taxon>
        <taxon>Neoteleostei</taxon>
        <taxon>Acanthomorphata</taxon>
        <taxon>Eupercaria</taxon>
        <taxon>Perciformes</taxon>
        <taxon>Notothenioidei</taxon>
        <taxon>Nototheniidae</taxon>
        <taxon>Dissostichus</taxon>
    </lineage>
</organism>
<sequence length="83" mass="9271">MFAFDTCSRTRKRRLFQLLAVRNSDRYVLWTVFPEVEGHRSGCSPHYSTLHGFDPTALPVQNTVSSVSSSVGMTAACMRKDTG</sequence>
<dbReference type="Proteomes" id="UP000518266">
    <property type="component" value="Unassembled WGS sequence"/>
</dbReference>
<comment type="caution">
    <text evidence="1">The sequence shown here is derived from an EMBL/GenBank/DDBJ whole genome shotgun (WGS) entry which is preliminary data.</text>
</comment>
<evidence type="ECO:0000313" key="2">
    <source>
        <dbReference type="Proteomes" id="UP000518266"/>
    </source>
</evidence>
<proteinExistence type="predicted"/>
<dbReference type="AlphaFoldDB" id="A0A7J5Z071"/>